<dbReference type="Pfam" id="PF00856">
    <property type="entry name" value="SET"/>
    <property type="match status" value="1"/>
</dbReference>
<name>A0ABY8UF86_TETOB</name>
<evidence type="ECO:0000313" key="3">
    <source>
        <dbReference type="EMBL" id="WIA19950.1"/>
    </source>
</evidence>
<feature type="region of interest" description="Disordered" evidence="1">
    <location>
        <begin position="98"/>
        <end position="148"/>
    </location>
</feature>
<dbReference type="PANTHER" id="PTHR47643">
    <property type="entry name" value="TPR DOMAIN PROTEIN (AFU_ORTHOLOGUE AFUA_5G12710)"/>
    <property type="match status" value="1"/>
</dbReference>
<dbReference type="PANTHER" id="PTHR47643:SF2">
    <property type="entry name" value="TPR DOMAIN PROTEIN (AFU_ORTHOLOGUE AFUA_5G12710)"/>
    <property type="match status" value="1"/>
</dbReference>
<dbReference type="SUPFAM" id="SSF82199">
    <property type="entry name" value="SET domain"/>
    <property type="match status" value="1"/>
</dbReference>
<dbReference type="InterPro" id="IPR046341">
    <property type="entry name" value="SET_dom_sf"/>
</dbReference>
<dbReference type="CDD" id="cd20071">
    <property type="entry name" value="SET_SMYD"/>
    <property type="match status" value="1"/>
</dbReference>
<dbReference type="Proteomes" id="UP001244341">
    <property type="component" value="Chromosome 11b"/>
</dbReference>
<dbReference type="Gene3D" id="2.170.270.10">
    <property type="entry name" value="SET domain"/>
    <property type="match status" value="1"/>
</dbReference>
<dbReference type="InterPro" id="IPR053209">
    <property type="entry name" value="Gramillin-biosynth_MTr"/>
</dbReference>
<protein>
    <recommendedName>
        <fullName evidence="2">SET domain-containing protein</fullName>
    </recommendedName>
</protein>
<evidence type="ECO:0000259" key="2">
    <source>
        <dbReference type="PROSITE" id="PS50280"/>
    </source>
</evidence>
<evidence type="ECO:0000313" key="4">
    <source>
        <dbReference type="Proteomes" id="UP001244341"/>
    </source>
</evidence>
<dbReference type="InterPro" id="IPR001214">
    <property type="entry name" value="SET_dom"/>
</dbReference>
<dbReference type="SMART" id="SM00317">
    <property type="entry name" value="SET"/>
    <property type="match status" value="1"/>
</dbReference>
<evidence type="ECO:0000256" key="1">
    <source>
        <dbReference type="SAM" id="MobiDB-lite"/>
    </source>
</evidence>
<gene>
    <name evidence="3" type="ORF">OEZ85_005832</name>
</gene>
<reference evidence="3 4" key="1">
    <citation type="submission" date="2023-05" db="EMBL/GenBank/DDBJ databases">
        <title>A 100% complete, gapless, phased diploid assembly of the Scenedesmus obliquus UTEX 3031 genome.</title>
        <authorList>
            <person name="Biondi T.C."/>
            <person name="Hanschen E.R."/>
            <person name="Kwon T."/>
            <person name="Eng W."/>
            <person name="Kruse C.P.S."/>
            <person name="Koehler S.I."/>
            <person name="Kunde Y."/>
            <person name="Gleasner C.D."/>
            <person name="You Mak K.T."/>
            <person name="Polle J."/>
            <person name="Hovde B.T."/>
            <person name="Starkenburg S.R."/>
        </authorList>
    </citation>
    <scope>NUCLEOTIDE SEQUENCE [LARGE SCALE GENOMIC DNA]</scope>
    <source>
        <strain evidence="3 4">DOE0152z</strain>
    </source>
</reference>
<dbReference type="PROSITE" id="PS50280">
    <property type="entry name" value="SET"/>
    <property type="match status" value="1"/>
</dbReference>
<sequence length="465" mass="50776">MVGELICAMMEGKGRGVIARHSIAASDLLLCARPAVVLEGPPDPEGAPDAARLVPALVQAANAQDVPQIRAALQYLYDGTDASRLQLPDIRTMMNLAKHSSSSSSSSSSSLQEGLQESCCDHDHSSGHHHHHHDSHSHSAAEPAAADADKLTEQQASLLVKYNAFADDYEDLAAAAVRGAAMPHSHVGLWPQFALFNHSCLPNSVHYLVGHAMVVRAVEDVAAGEELTVSYLGREEFAPAGARQAVLQERYGFACGCARCQLESQAPRQLQQQLLDTYRQVMQAPRQLQQQLLDTYWQVMQDLKPRFLEAVEHQDQSNLAAVQAQLQTLEHFLSAALQQHRAVLSDSAVLVLQAAVYDLYELLLFCEQLLPQGNEAESKHAALACIGRCLAILNCVSKGAELHVFLASRLLQHAVDLRGPDSAQAEAAAQLFLEAHRMRYGSQLEQQVQLELMEANKQAAEEFLM</sequence>
<proteinExistence type="predicted"/>
<accession>A0ABY8UF86</accession>
<keyword evidence="4" id="KW-1185">Reference proteome</keyword>
<feature type="domain" description="SET" evidence="2">
    <location>
        <begin position="1"/>
        <end position="232"/>
    </location>
</feature>
<organism evidence="3 4">
    <name type="scientific">Tetradesmus obliquus</name>
    <name type="common">Green alga</name>
    <name type="synonym">Acutodesmus obliquus</name>
    <dbReference type="NCBI Taxonomy" id="3088"/>
    <lineage>
        <taxon>Eukaryota</taxon>
        <taxon>Viridiplantae</taxon>
        <taxon>Chlorophyta</taxon>
        <taxon>core chlorophytes</taxon>
        <taxon>Chlorophyceae</taxon>
        <taxon>CS clade</taxon>
        <taxon>Sphaeropleales</taxon>
        <taxon>Scenedesmaceae</taxon>
        <taxon>Tetradesmus</taxon>
    </lineage>
</organism>
<dbReference type="EMBL" id="CP126218">
    <property type="protein sequence ID" value="WIA19950.1"/>
    <property type="molecule type" value="Genomic_DNA"/>
</dbReference>
<feature type="compositionally biased region" description="Low complexity" evidence="1">
    <location>
        <begin position="100"/>
        <end position="110"/>
    </location>
</feature>